<dbReference type="PROSITE" id="PS51379">
    <property type="entry name" value="4FE4S_FER_2"/>
    <property type="match status" value="1"/>
</dbReference>
<dbReference type="EMBL" id="JACRTE010000010">
    <property type="protein sequence ID" value="MBC8596915.1"/>
    <property type="molecule type" value="Genomic_DNA"/>
</dbReference>
<dbReference type="InterPro" id="IPR017896">
    <property type="entry name" value="4Fe4S_Fe-S-bd"/>
</dbReference>
<dbReference type="Proteomes" id="UP000647416">
    <property type="component" value="Unassembled WGS sequence"/>
</dbReference>
<dbReference type="RefSeq" id="WP_262432292.1">
    <property type="nucleotide sequence ID" value="NZ_JACRTE010000010.1"/>
</dbReference>
<sequence length="272" mass="30306">MISREELNEICEKYGADKVGVAPIERFENIKEEGNPKHILPSIKSVLVLMHSIPRGWTRGAESHSDWATAYTRGGFLDSSLTIEITYNICTQLENRGYDVVPLYNYPLEMRSQGVRVKEGAPAPDVVPDGYLAAHLAGLGQFGKCGIFLTPEFGTRQQFTMILTNAEFEGDKILEKSICDDCGECAKKCYTGALTASETEKIDREGFDVEIYKRDKAFCKNCKSGVLPNSFWASAEGDRTLALCGRACMAHLEDKGLLKYKFKNKYRGENDA</sequence>
<keyword evidence="3" id="KW-1185">Reference proteome</keyword>
<comment type="caution">
    <text evidence="2">The sequence shown here is derived from an EMBL/GenBank/DDBJ whole genome shotgun (WGS) entry which is preliminary data.</text>
</comment>
<dbReference type="AlphaFoldDB" id="A0A926FAF5"/>
<evidence type="ECO:0000313" key="3">
    <source>
        <dbReference type="Proteomes" id="UP000647416"/>
    </source>
</evidence>
<protein>
    <submittedName>
        <fullName evidence="2">Epoxyqueuosine reductase</fullName>
    </submittedName>
</protein>
<dbReference type="PANTHER" id="PTHR42827">
    <property type="entry name" value="IRON-SULFUR CLUSTER-BINDING PROTEIN-RELATED"/>
    <property type="match status" value="1"/>
</dbReference>
<gene>
    <name evidence="2" type="ORF">H8706_08550</name>
</gene>
<accession>A0A926FAF5</accession>
<reference evidence="2" key="1">
    <citation type="submission" date="2020-08" db="EMBL/GenBank/DDBJ databases">
        <title>Genome public.</title>
        <authorList>
            <person name="Liu C."/>
            <person name="Sun Q."/>
        </authorList>
    </citation>
    <scope>NUCLEOTIDE SEQUENCE</scope>
    <source>
        <strain evidence="2">NSJ-50</strain>
    </source>
</reference>
<dbReference type="PANTHER" id="PTHR42827:SF1">
    <property type="entry name" value="IRON-SULFUR CLUSTER-BINDING PROTEIN"/>
    <property type="match status" value="1"/>
</dbReference>
<evidence type="ECO:0000313" key="2">
    <source>
        <dbReference type="EMBL" id="MBC8596915.1"/>
    </source>
</evidence>
<name>A0A926FAF5_9FIRM</name>
<organism evidence="2 3">
    <name type="scientific">Qingrenia yutianensis</name>
    <dbReference type="NCBI Taxonomy" id="2763676"/>
    <lineage>
        <taxon>Bacteria</taxon>
        <taxon>Bacillati</taxon>
        <taxon>Bacillota</taxon>
        <taxon>Clostridia</taxon>
        <taxon>Eubacteriales</taxon>
        <taxon>Oscillospiraceae</taxon>
        <taxon>Qingrenia</taxon>
    </lineage>
</organism>
<evidence type="ECO:0000259" key="1">
    <source>
        <dbReference type="PROSITE" id="PS51379"/>
    </source>
</evidence>
<feature type="domain" description="4Fe-4S ferredoxin-type" evidence="1">
    <location>
        <begin position="170"/>
        <end position="199"/>
    </location>
</feature>
<proteinExistence type="predicted"/>